<keyword evidence="3" id="KW-1185">Reference proteome</keyword>
<gene>
    <name evidence="2" type="ORF">R1T40_03215</name>
</gene>
<dbReference type="SUPFAM" id="SSF47413">
    <property type="entry name" value="lambda repressor-like DNA-binding domains"/>
    <property type="match status" value="1"/>
</dbReference>
<proteinExistence type="predicted"/>
<dbReference type="EMBL" id="CP136704">
    <property type="protein sequence ID" value="WOI33770.1"/>
    <property type="molecule type" value="Genomic_DNA"/>
</dbReference>
<evidence type="ECO:0000313" key="3">
    <source>
        <dbReference type="Proteomes" id="UP001302666"/>
    </source>
</evidence>
<reference evidence="2 3" key="1">
    <citation type="submission" date="2023-10" db="EMBL/GenBank/DDBJ databases">
        <title>Eight complete genome sequences of bacteria isolated from laboratory stock of Giant Kelp gametophytes.</title>
        <authorList>
            <person name="Tolentino B."/>
            <person name="Nuzhdin S."/>
        </authorList>
    </citation>
    <scope>NUCLEOTIDE SEQUENCE [LARGE SCALE GENOMIC DNA]</scope>
    <source>
        <strain evidence="2 3">LC.270.F.C4</strain>
    </source>
</reference>
<sequence>MMHSFIDAKFPYFSEYIGMDYLEIEKRCLRGDTSPEAIHKRLVAARRMTGLSQKELAAKAGIKYTTFRSQEQSGSPSVRLMTYFLGAFQVDYNFILGGDPARLPGDVLQEIVKHFD</sequence>
<dbReference type="InterPro" id="IPR010982">
    <property type="entry name" value="Lambda_DNA-bd_dom_sf"/>
</dbReference>
<name>A0ABZ0HII0_TRISK</name>
<dbReference type="Proteomes" id="UP001302666">
    <property type="component" value="Chromosome"/>
</dbReference>
<feature type="domain" description="HTH cro/C1-type" evidence="1">
    <location>
        <begin position="42"/>
        <end position="95"/>
    </location>
</feature>
<dbReference type="CDD" id="cd00093">
    <property type="entry name" value="HTH_XRE"/>
    <property type="match status" value="1"/>
</dbReference>
<dbReference type="PROSITE" id="PS50943">
    <property type="entry name" value="HTH_CROC1"/>
    <property type="match status" value="1"/>
</dbReference>
<protein>
    <submittedName>
        <fullName evidence="2">Helix-turn-helix domain-containing protein</fullName>
    </submittedName>
</protein>
<organism evidence="2 3">
    <name type="scientific">Tritonibacter scottomollicae</name>
    <name type="common">Epibacterium scottomollicae</name>
    <dbReference type="NCBI Taxonomy" id="483013"/>
    <lineage>
        <taxon>Bacteria</taxon>
        <taxon>Pseudomonadati</taxon>
        <taxon>Pseudomonadota</taxon>
        <taxon>Alphaproteobacteria</taxon>
        <taxon>Rhodobacterales</taxon>
        <taxon>Paracoccaceae</taxon>
        <taxon>Tritonibacter</taxon>
    </lineage>
</organism>
<accession>A0ABZ0HII0</accession>
<evidence type="ECO:0000313" key="2">
    <source>
        <dbReference type="EMBL" id="WOI33770.1"/>
    </source>
</evidence>
<dbReference type="Gene3D" id="1.10.260.40">
    <property type="entry name" value="lambda repressor-like DNA-binding domains"/>
    <property type="match status" value="1"/>
</dbReference>
<evidence type="ECO:0000259" key="1">
    <source>
        <dbReference type="PROSITE" id="PS50943"/>
    </source>
</evidence>
<dbReference type="InterPro" id="IPR001387">
    <property type="entry name" value="Cro/C1-type_HTH"/>
</dbReference>